<dbReference type="SUPFAM" id="SSF52540">
    <property type="entry name" value="P-loop containing nucleoside triphosphate hydrolases"/>
    <property type="match status" value="1"/>
</dbReference>
<dbReference type="Pfam" id="PF02374">
    <property type="entry name" value="ArsA_ATPase"/>
    <property type="match status" value="1"/>
</dbReference>
<organism evidence="2">
    <name type="scientific">Caldithrix abyssi</name>
    <dbReference type="NCBI Taxonomy" id="187145"/>
    <lineage>
        <taxon>Bacteria</taxon>
        <taxon>Pseudomonadati</taxon>
        <taxon>Calditrichota</taxon>
        <taxon>Calditrichia</taxon>
        <taxon>Calditrichales</taxon>
        <taxon>Calditrichaceae</taxon>
        <taxon>Caldithrix</taxon>
    </lineage>
</organism>
<dbReference type="InterPro" id="IPR027417">
    <property type="entry name" value="P-loop_NTPase"/>
</dbReference>
<dbReference type="Gene3D" id="3.40.50.300">
    <property type="entry name" value="P-loop containing nucleotide triphosphate hydrolases"/>
    <property type="match status" value="1"/>
</dbReference>
<sequence>YALMRAFDDLYRKSNVDFLLLDMPPTALSLSFLALPRLSLLWLEQLHALRTEIQQKQKMISRLRLGRREVERDRVMENINRQTERWRERDAVFSNNAQTRYLLIENPEALSALENGRIEIRLKELGFSGIDRVVNKTGNGKSGFPLVAGLYGINKMRAYIDRHKPVFDALIR</sequence>
<evidence type="ECO:0000259" key="1">
    <source>
        <dbReference type="Pfam" id="PF02374"/>
    </source>
</evidence>
<comment type="caution">
    <text evidence="2">The sequence shown here is derived from an EMBL/GenBank/DDBJ whole genome shotgun (WGS) entry which is preliminary data.</text>
</comment>
<feature type="domain" description="ArsA/GET3 Anion-transporting ATPase-like" evidence="1">
    <location>
        <begin position="5"/>
        <end position="136"/>
    </location>
</feature>
<proteinExistence type="predicted"/>
<dbReference type="EMBL" id="DRLD01000154">
    <property type="protein sequence ID" value="HED10128.1"/>
    <property type="molecule type" value="Genomic_DNA"/>
</dbReference>
<gene>
    <name evidence="2" type="ORF">ENJ10_05540</name>
</gene>
<feature type="non-terminal residue" evidence="2">
    <location>
        <position position="1"/>
    </location>
</feature>
<reference evidence="2" key="1">
    <citation type="journal article" date="2020" name="mSystems">
        <title>Genome- and Community-Level Interaction Insights into Carbon Utilization and Element Cycling Functions of Hydrothermarchaeota in Hydrothermal Sediment.</title>
        <authorList>
            <person name="Zhou Z."/>
            <person name="Liu Y."/>
            <person name="Xu W."/>
            <person name="Pan J."/>
            <person name="Luo Z.H."/>
            <person name="Li M."/>
        </authorList>
    </citation>
    <scope>NUCLEOTIDE SEQUENCE [LARGE SCALE GENOMIC DNA]</scope>
    <source>
        <strain evidence="2">HyVt-456</strain>
    </source>
</reference>
<accession>A0A7V1LLE4</accession>
<name>A0A7V1LLE4_CALAY</name>
<dbReference type="InterPro" id="IPR025723">
    <property type="entry name" value="ArsA/GET3_ATPase-like"/>
</dbReference>
<dbReference type="Proteomes" id="UP000886005">
    <property type="component" value="Unassembled WGS sequence"/>
</dbReference>
<protein>
    <recommendedName>
        <fullName evidence="1">ArsA/GET3 Anion-transporting ATPase-like domain-containing protein</fullName>
    </recommendedName>
</protein>
<evidence type="ECO:0000313" key="2">
    <source>
        <dbReference type="EMBL" id="HED10128.1"/>
    </source>
</evidence>
<dbReference type="AlphaFoldDB" id="A0A7V1LLE4"/>